<evidence type="ECO:0000313" key="1">
    <source>
        <dbReference type="EMBL" id="CCI63442.1"/>
    </source>
</evidence>
<dbReference type="AlphaFoldDB" id="A0AB33R926"/>
<organism evidence="1 2">
    <name type="scientific">Streptococcus dysgalactiae subsp. equisimilis AC-2713</name>
    <dbReference type="NCBI Taxonomy" id="759913"/>
    <lineage>
        <taxon>Bacteria</taxon>
        <taxon>Bacillati</taxon>
        <taxon>Bacillota</taxon>
        <taxon>Bacilli</taxon>
        <taxon>Lactobacillales</taxon>
        <taxon>Streptococcaceae</taxon>
        <taxon>Streptococcus</taxon>
    </lineage>
</organism>
<protein>
    <submittedName>
        <fullName evidence="1">Uncharacterized protein</fullName>
    </submittedName>
</protein>
<dbReference type="EMBL" id="HE858529">
    <property type="protein sequence ID" value="CCI63442.1"/>
    <property type="molecule type" value="Genomic_DNA"/>
</dbReference>
<reference evidence="1 2" key="1">
    <citation type="submission" date="2012-05" db="EMBL/GenBank/DDBJ databases">
        <title>Complete genome sequence of a Streptococcus dysgalactiae subsp. equisimilis strain possessing Lancefield's group A antigen.</title>
        <authorList>
            <person name="Luetticken R."/>
            <person name="Bruellhoff K."/>
            <person name="Van der Linden M."/>
            <person name="Peltroche-Llacsahuanga H."/>
            <person name="Blom J."/>
            <person name="Weber-Lehmann J."/>
            <person name="Ferretti J.J."/>
            <person name="McShan W.M."/>
        </authorList>
    </citation>
    <scope>NUCLEOTIDE SEQUENCE [LARGE SCALE GENOMIC DNA]</scope>
    <source>
        <strain evidence="1 2">AC-2713</strain>
    </source>
</reference>
<proteinExistence type="predicted"/>
<name>A0AB33R926_STREQ</name>
<evidence type="ECO:0000313" key="2">
    <source>
        <dbReference type="Proteomes" id="UP000009215"/>
    </source>
</evidence>
<sequence>MRIFQKILEKALLSRFDVNLYQLIIKKEGLS</sequence>
<dbReference type="KEGG" id="sdc:SDSE_1961"/>
<dbReference type="Proteomes" id="UP000009215">
    <property type="component" value="Chromosome"/>
</dbReference>
<gene>
    <name evidence="1" type="ORF">SDSE_1961</name>
</gene>
<accession>A0AB33R926</accession>